<dbReference type="Ensembl" id="ENSOSIT00000003863.1">
    <property type="protein sequence ID" value="ENSOSIP00000003605.1"/>
    <property type="gene ID" value="ENSOSIG00000002404.1"/>
</dbReference>
<reference evidence="2" key="1">
    <citation type="submission" date="2025-08" db="UniProtKB">
        <authorList>
            <consortium name="Ensembl"/>
        </authorList>
    </citation>
    <scope>IDENTIFICATION</scope>
</reference>
<evidence type="ECO:0000313" key="2">
    <source>
        <dbReference type="Ensembl" id="ENSOSIP00000003605.1"/>
    </source>
</evidence>
<dbReference type="Proteomes" id="UP000694383">
    <property type="component" value="Unplaced"/>
</dbReference>
<evidence type="ECO:0000256" key="1">
    <source>
        <dbReference type="SAM" id="MobiDB-lite"/>
    </source>
</evidence>
<feature type="compositionally biased region" description="Basic and acidic residues" evidence="1">
    <location>
        <begin position="148"/>
        <end position="162"/>
    </location>
</feature>
<name>A0A8C7WUL9_9TELE</name>
<feature type="compositionally biased region" description="Pro residues" evidence="1">
    <location>
        <begin position="12"/>
        <end position="33"/>
    </location>
</feature>
<proteinExistence type="predicted"/>
<reference evidence="2" key="2">
    <citation type="submission" date="2025-09" db="UniProtKB">
        <authorList>
            <consortium name="Ensembl"/>
        </authorList>
    </citation>
    <scope>IDENTIFICATION</scope>
</reference>
<organism evidence="2 3">
    <name type="scientific">Oryzias sinensis</name>
    <name type="common">Chinese medaka</name>
    <dbReference type="NCBI Taxonomy" id="183150"/>
    <lineage>
        <taxon>Eukaryota</taxon>
        <taxon>Metazoa</taxon>
        <taxon>Chordata</taxon>
        <taxon>Craniata</taxon>
        <taxon>Vertebrata</taxon>
        <taxon>Euteleostomi</taxon>
        <taxon>Actinopterygii</taxon>
        <taxon>Neopterygii</taxon>
        <taxon>Teleostei</taxon>
        <taxon>Neoteleostei</taxon>
        <taxon>Acanthomorphata</taxon>
        <taxon>Ovalentaria</taxon>
        <taxon>Atherinomorphae</taxon>
        <taxon>Beloniformes</taxon>
        <taxon>Adrianichthyidae</taxon>
        <taxon>Oryziinae</taxon>
        <taxon>Oryzias</taxon>
    </lineage>
</organism>
<sequence>MNQEFVFISHSPAPPPGRAGNLPPPPSERPPPFGKNQSFSRSGENLHLYPLLLVGQVQTHPVVALVGDLHRRRTGRAQYPFLLHHPWEMAFRTLTTTSFRVSLIQSNNVSRSEKDLIFLSFCIFQPVSDFPPPEPYVSSPKTYPSKLAKTDGKVRNRPKEPQQELMTSKQLEPQ</sequence>
<accession>A0A8C7WUL9</accession>
<feature type="region of interest" description="Disordered" evidence="1">
    <location>
        <begin position="133"/>
        <end position="174"/>
    </location>
</feature>
<feature type="region of interest" description="Disordered" evidence="1">
    <location>
        <begin position="1"/>
        <end position="39"/>
    </location>
</feature>
<feature type="compositionally biased region" description="Polar residues" evidence="1">
    <location>
        <begin position="164"/>
        <end position="174"/>
    </location>
</feature>
<keyword evidence="3" id="KW-1185">Reference proteome</keyword>
<dbReference type="AlphaFoldDB" id="A0A8C7WUL9"/>
<evidence type="ECO:0000313" key="3">
    <source>
        <dbReference type="Proteomes" id="UP000694383"/>
    </source>
</evidence>
<protein>
    <submittedName>
        <fullName evidence="2">Uncharacterized protein</fullName>
    </submittedName>
</protein>